<dbReference type="AlphaFoldDB" id="A0A7G2CLK5"/>
<keyword evidence="1" id="KW-1133">Transmembrane helix</keyword>
<gene>
    <name evidence="2" type="ORF">ADEAN_000746100</name>
</gene>
<dbReference type="Proteomes" id="UP000515908">
    <property type="component" value="Chromosome 15"/>
</dbReference>
<name>A0A7G2CLK5_9TRYP</name>
<dbReference type="EMBL" id="LR877159">
    <property type="protein sequence ID" value="CAD2219947.1"/>
    <property type="molecule type" value="Genomic_DNA"/>
</dbReference>
<reference evidence="2 3" key="1">
    <citation type="submission" date="2020-08" db="EMBL/GenBank/DDBJ databases">
        <authorList>
            <person name="Newling K."/>
            <person name="Davey J."/>
            <person name="Forrester S."/>
        </authorList>
    </citation>
    <scope>NUCLEOTIDE SEQUENCE [LARGE SCALE GENOMIC DNA]</scope>
    <source>
        <strain evidence="3">Crithidia deanei Carvalho (ATCC PRA-265)</strain>
    </source>
</reference>
<dbReference type="VEuPathDB" id="TriTrypDB:ADEAN_000746100"/>
<keyword evidence="1" id="KW-0472">Membrane</keyword>
<keyword evidence="1" id="KW-0812">Transmembrane</keyword>
<evidence type="ECO:0000256" key="1">
    <source>
        <dbReference type="SAM" id="Phobius"/>
    </source>
</evidence>
<sequence length="513" mass="58036">MQPVNRMNTGLMSISITMVILLSIIVGVLWIEFWLIDSDTDELFKSWGSYRYTINGETDYLGEITNHSREVSLEHNTRFLETMWKVKTQRLNTYGSDRGSPVAAVVVEPEEFTANALPYLYKQILIDAYRAALLSGSPYVILAGNTVQCAAALNFLNQLPSPAATLFPEGYVLSLPPLLRQVALSLNESLSTYDLLYSWSWQQPAIDSLKPIHFTTADESVLGGALDYTIEVLTTDLVADVYADHGVSDVDKTHGDRLFTNTYKLQSATPRVVTVATGLRFVVPGIVLAENNNIERQTQQKASEMLFSLLLSVQYNQRSSAAAHHHASNSSSLWMRHGYSVMTVASSSEQKRTKLLYSTALRNAHNRVTEQMKAKMFNSVVRQYYLYNSKNKSISSALREVVRREVNDMDIKKMVRLHDQIVVLRPSGHLHFTGSDDSVDLQPSTSSLPPGSNTDCNFVFRFFGRYAHYIYQRFLLFRNDFKGTPTELTLFQIFEDIDSKRVSISEVFLSFFR</sequence>
<accession>A0A7G2CLK5</accession>
<keyword evidence="3" id="KW-1185">Reference proteome</keyword>
<evidence type="ECO:0000313" key="2">
    <source>
        <dbReference type="EMBL" id="CAD2219947.1"/>
    </source>
</evidence>
<feature type="transmembrane region" description="Helical" evidence="1">
    <location>
        <begin position="12"/>
        <end position="36"/>
    </location>
</feature>
<proteinExistence type="predicted"/>
<evidence type="ECO:0000313" key="3">
    <source>
        <dbReference type="Proteomes" id="UP000515908"/>
    </source>
</evidence>
<protein>
    <submittedName>
        <fullName evidence="2">Uncharacterized protein</fullName>
    </submittedName>
</protein>
<organism evidence="2 3">
    <name type="scientific">Angomonas deanei</name>
    <dbReference type="NCBI Taxonomy" id="59799"/>
    <lineage>
        <taxon>Eukaryota</taxon>
        <taxon>Discoba</taxon>
        <taxon>Euglenozoa</taxon>
        <taxon>Kinetoplastea</taxon>
        <taxon>Metakinetoplastina</taxon>
        <taxon>Trypanosomatida</taxon>
        <taxon>Trypanosomatidae</taxon>
        <taxon>Strigomonadinae</taxon>
        <taxon>Angomonas</taxon>
    </lineage>
</organism>